<dbReference type="EMBL" id="CP064056">
    <property type="protein sequence ID" value="QPM74985.1"/>
    <property type="molecule type" value="Genomic_DNA"/>
</dbReference>
<dbReference type="InterPro" id="IPR000390">
    <property type="entry name" value="Small_drug/metabolite_transptr"/>
</dbReference>
<dbReference type="GO" id="GO:0005886">
    <property type="term" value="C:plasma membrane"/>
    <property type="evidence" value="ECO:0007669"/>
    <property type="project" value="UniProtKB-SubCell"/>
</dbReference>
<feature type="transmembrane region" description="Helical" evidence="8">
    <location>
        <begin position="6"/>
        <end position="25"/>
    </location>
</feature>
<accession>A0A7T1F976</accession>
<dbReference type="AlphaFoldDB" id="A0A7T1F976"/>
<feature type="transmembrane region" description="Helical" evidence="8">
    <location>
        <begin position="84"/>
        <end position="103"/>
    </location>
</feature>
<feature type="transmembrane region" description="Helical" evidence="8">
    <location>
        <begin position="56"/>
        <end position="77"/>
    </location>
</feature>
<keyword evidence="3" id="KW-1003">Cell membrane</keyword>
<evidence type="ECO:0000256" key="3">
    <source>
        <dbReference type="ARBA" id="ARBA00022475"/>
    </source>
</evidence>
<organism evidence="9 10">
    <name type="scientific">Staphylococcus lloydii</name>
    <dbReference type="NCBI Taxonomy" id="2781774"/>
    <lineage>
        <taxon>Bacteria</taxon>
        <taxon>Bacillati</taxon>
        <taxon>Bacillota</taxon>
        <taxon>Bacilli</taxon>
        <taxon>Bacillales</taxon>
        <taxon>Staphylococcaceae</taxon>
        <taxon>Staphylococcus</taxon>
    </lineage>
</organism>
<keyword evidence="4 7" id="KW-0812">Transmembrane</keyword>
<gene>
    <name evidence="9" type="ORF">ISP08_11785</name>
</gene>
<feature type="transmembrane region" description="Helical" evidence="8">
    <location>
        <begin position="32"/>
        <end position="50"/>
    </location>
</feature>
<protein>
    <submittedName>
        <fullName evidence="9">QacE family quaternary ammonium compound efflux SMR transporter</fullName>
    </submittedName>
</protein>
<keyword evidence="10" id="KW-1185">Reference proteome</keyword>
<sequence length="104" mass="11533">MGWLYVFIAAIFEIIGVVGLKKFTYKKSVTNLMFFSGGFSGAFIFLYISFNYLQISIAYAVWIGLGTASAVLINMLFFNESKNIVRIIGLFIIVIGVIGLKIVS</sequence>
<name>A0A7T1F976_9STAP</name>
<dbReference type="InterPro" id="IPR045324">
    <property type="entry name" value="Small_multidrug_res"/>
</dbReference>
<evidence type="ECO:0000256" key="1">
    <source>
        <dbReference type="ARBA" id="ARBA00004651"/>
    </source>
</evidence>
<keyword evidence="2" id="KW-0813">Transport</keyword>
<dbReference type="InterPro" id="IPR037185">
    <property type="entry name" value="EmrE-like"/>
</dbReference>
<keyword evidence="5 8" id="KW-1133">Transmembrane helix</keyword>
<evidence type="ECO:0000256" key="4">
    <source>
        <dbReference type="ARBA" id="ARBA00022692"/>
    </source>
</evidence>
<evidence type="ECO:0000313" key="10">
    <source>
        <dbReference type="Proteomes" id="UP000594455"/>
    </source>
</evidence>
<evidence type="ECO:0000256" key="8">
    <source>
        <dbReference type="SAM" id="Phobius"/>
    </source>
</evidence>
<evidence type="ECO:0000256" key="2">
    <source>
        <dbReference type="ARBA" id="ARBA00022448"/>
    </source>
</evidence>
<dbReference type="RefSeq" id="WP_195718743.1">
    <property type="nucleotide sequence ID" value="NZ_CP064056.1"/>
</dbReference>
<dbReference type="GO" id="GO:0022857">
    <property type="term" value="F:transmembrane transporter activity"/>
    <property type="evidence" value="ECO:0007669"/>
    <property type="project" value="InterPro"/>
</dbReference>
<reference evidence="9 10" key="1">
    <citation type="submission" date="2020-10" db="EMBL/GenBank/DDBJ databases">
        <title>Closed genome sequences of Staphylococcus lloydii sp. nov. and Staphylococcus durrellii sp. nov. Isolated from Captive Fruit Bats (Pteropus livingstonii).</title>
        <authorList>
            <person name="Fountain K."/>
        </authorList>
    </citation>
    <scope>NUCLEOTIDE SEQUENCE [LARGE SCALE GENOMIC DNA]</scope>
    <source>
        <strain evidence="9 10">23_2_7_LY</strain>
    </source>
</reference>
<comment type="subcellular location">
    <subcellularLocation>
        <location evidence="1 7">Cell membrane</location>
        <topology evidence="1 7">Multi-pass membrane protein</topology>
    </subcellularLocation>
</comment>
<dbReference type="Proteomes" id="UP000594455">
    <property type="component" value="Chromosome"/>
</dbReference>
<dbReference type="PANTHER" id="PTHR30561:SF0">
    <property type="entry name" value="GUANIDINIUM EXPORTER"/>
    <property type="match status" value="1"/>
</dbReference>
<dbReference type="PANTHER" id="PTHR30561">
    <property type="entry name" value="SMR FAMILY PROTON-DEPENDENT DRUG EFFLUX TRANSPORTER SUGE"/>
    <property type="match status" value="1"/>
</dbReference>
<dbReference type="KEGG" id="sllo:ISP08_11785"/>
<keyword evidence="6 8" id="KW-0472">Membrane</keyword>
<evidence type="ECO:0000256" key="7">
    <source>
        <dbReference type="RuleBase" id="RU003942"/>
    </source>
</evidence>
<comment type="similarity">
    <text evidence="7">Belongs to the drug/metabolite transporter (DMT) superfamily. Small multidrug resistance (SMR) (TC 2.A.7.1) family.</text>
</comment>
<dbReference type="Pfam" id="PF00893">
    <property type="entry name" value="Multi_Drug_Res"/>
    <property type="match status" value="1"/>
</dbReference>
<evidence type="ECO:0000313" key="9">
    <source>
        <dbReference type="EMBL" id="QPM74985.1"/>
    </source>
</evidence>
<dbReference type="Gene3D" id="1.10.3730.20">
    <property type="match status" value="1"/>
</dbReference>
<proteinExistence type="inferred from homology"/>
<evidence type="ECO:0000256" key="5">
    <source>
        <dbReference type="ARBA" id="ARBA00022989"/>
    </source>
</evidence>
<dbReference type="SUPFAM" id="SSF103481">
    <property type="entry name" value="Multidrug resistance efflux transporter EmrE"/>
    <property type="match status" value="1"/>
</dbReference>
<evidence type="ECO:0000256" key="6">
    <source>
        <dbReference type="ARBA" id="ARBA00023136"/>
    </source>
</evidence>